<dbReference type="Proteomes" id="UP000684084">
    <property type="component" value="Unassembled WGS sequence"/>
</dbReference>
<accession>A0A915YY15</accession>
<reference evidence="1" key="1">
    <citation type="submission" date="2020-05" db="EMBL/GenBank/DDBJ databases">
        <authorList>
            <person name="Rincon C."/>
            <person name="Sanders R I."/>
            <person name="Robbins C."/>
            <person name="Chaturvedi A."/>
        </authorList>
    </citation>
    <scope>NUCLEOTIDE SEQUENCE</scope>
    <source>
        <strain evidence="1">CHB12</strain>
    </source>
</reference>
<evidence type="ECO:0000313" key="1">
    <source>
        <dbReference type="EMBL" id="CAB5352195.1"/>
    </source>
</evidence>
<gene>
    <name evidence="1" type="ORF">CHRIB12_LOCUS5379</name>
</gene>
<comment type="caution">
    <text evidence="1">The sequence shown here is derived from an EMBL/GenBank/DDBJ whole genome shotgun (WGS) entry which is preliminary data.</text>
</comment>
<name>A0A915YY15_9GLOM</name>
<evidence type="ECO:0000313" key="2">
    <source>
        <dbReference type="Proteomes" id="UP000684084"/>
    </source>
</evidence>
<dbReference type="AlphaFoldDB" id="A0A915YY15"/>
<proteinExistence type="predicted"/>
<protein>
    <submittedName>
        <fullName evidence="1">Uncharacterized protein</fullName>
    </submittedName>
</protein>
<dbReference type="EMBL" id="CAGKOT010000008">
    <property type="protein sequence ID" value="CAB5352195.1"/>
    <property type="molecule type" value="Genomic_DNA"/>
</dbReference>
<sequence length="74" mass="8425">MRLKNSPLVMESVTCCLNPSFKSYIGTQRGERKETDQKKKPTLQFILLTECFKEGTVLKLGRFSLSQKGTSRPN</sequence>
<organism evidence="1 2">
    <name type="scientific">Rhizophagus irregularis</name>
    <dbReference type="NCBI Taxonomy" id="588596"/>
    <lineage>
        <taxon>Eukaryota</taxon>
        <taxon>Fungi</taxon>
        <taxon>Fungi incertae sedis</taxon>
        <taxon>Mucoromycota</taxon>
        <taxon>Glomeromycotina</taxon>
        <taxon>Glomeromycetes</taxon>
        <taxon>Glomerales</taxon>
        <taxon>Glomeraceae</taxon>
        <taxon>Rhizophagus</taxon>
    </lineage>
</organism>